<evidence type="ECO:0000313" key="1">
    <source>
        <dbReference type="EMBL" id="KAG2325267.1"/>
    </source>
</evidence>
<dbReference type="EMBL" id="JAAMPC010000002">
    <property type="protein sequence ID" value="KAG2325267.1"/>
    <property type="molecule type" value="Genomic_DNA"/>
</dbReference>
<keyword evidence="2" id="KW-1185">Reference proteome</keyword>
<proteinExistence type="predicted"/>
<evidence type="ECO:0000313" key="2">
    <source>
        <dbReference type="Proteomes" id="UP000886595"/>
    </source>
</evidence>
<sequence length="138" mass="15403">MQWTARSLGVSTVTPTKALSAAVLISQSVNKFNPSLSIFYSELTNKVVEIKNLNAFSPINRAKTTRLWGEVTQVAKNSNNNEYMNIDEEVGKLKDVAQILVYPDRRPLPQCIQDLVLSHDEPVHGRITSDGPLPRRLS</sequence>
<accession>A0A8X8B8D5</accession>
<reference evidence="1 2" key="1">
    <citation type="submission" date="2020-02" db="EMBL/GenBank/DDBJ databases">
        <authorList>
            <person name="Ma Q."/>
            <person name="Huang Y."/>
            <person name="Song X."/>
            <person name="Pei D."/>
        </authorList>
    </citation>
    <scope>NUCLEOTIDE SEQUENCE [LARGE SCALE GENOMIC DNA]</scope>
    <source>
        <strain evidence="1">Sxm20200214</strain>
        <tissue evidence="1">Leaf</tissue>
    </source>
</reference>
<name>A0A8X8B8D5_BRACI</name>
<comment type="caution">
    <text evidence="1">The sequence shown here is derived from an EMBL/GenBank/DDBJ whole genome shotgun (WGS) entry which is preliminary data.</text>
</comment>
<organism evidence="1 2">
    <name type="scientific">Brassica carinata</name>
    <name type="common">Ethiopian mustard</name>
    <name type="synonym">Abyssinian cabbage</name>
    <dbReference type="NCBI Taxonomy" id="52824"/>
    <lineage>
        <taxon>Eukaryota</taxon>
        <taxon>Viridiplantae</taxon>
        <taxon>Streptophyta</taxon>
        <taxon>Embryophyta</taxon>
        <taxon>Tracheophyta</taxon>
        <taxon>Spermatophyta</taxon>
        <taxon>Magnoliopsida</taxon>
        <taxon>eudicotyledons</taxon>
        <taxon>Gunneridae</taxon>
        <taxon>Pentapetalae</taxon>
        <taxon>rosids</taxon>
        <taxon>malvids</taxon>
        <taxon>Brassicales</taxon>
        <taxon>Brassicaceae</taxon>
        <taxon>Brassiceae</taxon>
        <taxon>Brassica</taxon>
    </lineage>
</organism>
<dbReference type="AlphaFoldDB" id="A0A8X8B8D5"/>
<gene>
    <name evidence="1" type="ORF">Bca52824_007995</name>
</gene>
<dbReference type="Proteomes" id="UP000886595">
    <property type="component" value="Unassembled WGS sequence"/>
</dbReference>
<protein>
    <submittedName>
        <fullName evidence="1">Uncharacterized protein</fullName>
    </submittedName>
</protein>